<organism evidence="2 3">
    <name type="scientific">Streptomyces brasiliensis</name>
    <dbReference type="NCBI Taxonomy" id="1954"/>
    <lineage>
        <taxon>Bacteria</taxon>
        <taxon>Bacillati</taxon>
        <taxon>Actinomycetota</taxon>
        <taxon>Actinomycetes</taxon>
        <taxon>Kitasatosporales</taxon>
        <taxon>Streptomycetaceae</taxon>
        <taxon>Streptomyces</taxon>
    </lineage>
</organism>
<dbReference type="Gene3D" id="1.25.40.10">
    <property type="entry name" value="Tetratricopeptide repeat domain"/>
    <property type="match status" value="2"/>
</dbReference>
<dbReference type="InterPro" id="IPR011990">
    <property type="entry name" value="TPR-like_helical_dom_sf"/>
</dbReference>
<sequence length="732" mass="78764">MDRTGRQGQLATLRRVVDDYATGADRLAVLTPWARAAADALLDVVERDDLETVTALAWFHWYRQRETSDPDDGRECAEIAVQLFLVAGQAAPDTPIPPELRAVLDARYAARSLTLDDAHRLVAEAEADPAPGTLDAAVDLLAGAELLAGETPGDPERPWFRFLWGHLLRVRFERRRDGADLDLAITVLQAAVDAAPGGPEGFGHWYAGLGLALLLRRQRDGTEADSDTAVSALRTALAHLDPDDGDWLVTAQNLGVALLLSGALDDAVHQLTEVVAAAPRGTAIEAEQQVNLGHAHYRRHGTPKGRPKDLDTAVSLLSTVHEGAWPEPAAGRLRAATAPLLAAALFDRFRRDGEQADLVAAEGMVRAALALPESAVRGDRGKYQLLLAGILVQRQRFSGSVADLDEAISIVESLRRPAASGGVRPGGVLHTLIEALVDRHLLTSSRSDIDRAVALGREAVRLSEVTGRPGARSLDLHLLGMALVNRSEVTGSREDLDEAVRMATEAVALLPDGDVNSPVIHGTLAHALRARALYFSHPGDLDSAVAAERGRVVSASASGGTATAQAQVDLGVTLNHRFERLGARADIDEAVDLARAATARMLPSERHAALNLAGIALRNRYIFFGDPADLDSAVDASTAAAESIPTDHSQYGTVLSNLGLTQWTRYRQARRRADIDAAIDSLRAAAGMFPPRAPAPRGHPRQPLDVPVRALRRDRQTPRPERRDHRRARRPR</sequence>
<evidence type="ECO:0000313" key="2">
    <source>
        <dbReference type="EMBL" id="GGI97844.1"/>
    </source>
</evidence>
<feature type="region of interest" description="Disordered" evidence="1">
    <location>
        <begin position="688"/>
        <end position="732"/>
    </location>
</feature>
<gene>
    <name evidence="2" type="ORF">GCM10010121_005080</name>
</gene>
<comment type="caution">
    <text evidence="2">The sequence shown here is derived from an EMBL/GenBank/DDBJ whole genome shotgun (WGS) entry which is preliminary data.</text>
</comment>
<reference evidence="2" key="1">
    <citation type="journal article" date="2014" name="Int. J. Syst. Evol. Microbiol.">
        <title>Complete genome sequence of Corynebacterium casei LMG S-19264T (=DSM 44701T), isolated from a smear-ripened cheese.</title>
        <authorList>
            <consortium name="US DOE Joint Genome Institute (JGI-PGF)"/>
            <person name="Walter F."/>
            <person name="Albersmeier A."/>
            <person name="Kalinowski J."/>
            <person name="Ruckert C."/>
        </authorList>
    </citation>
    <scope>NUCLEOTIDE SEQUENCE</scope>
    <source>
        <strain evidence="2">JCM 3086</strain>
    </source>
</reference>
<evidence type="ECO:0000313" key="3">
    <source>
        <dbReference type="Proteomes" id="UP000657574"/>
    </source>
</evidence>
<keyword evidence="3" id="KW-1185">Reference proteome</keyword>
<dbReference type="AlphaFoldDB" id="A0A917NG23"/>
<name>A0A917NG23_9ACTN</name>
<protein>
    <recommendedName>
        <fullName evidence="4">Tetratricopeptide repeat protein</fullName>
    </recommendedName>
</protein>
<dbReference type="Proteomes" id="UP000657574">
    <property type="component" value="Unassembled WGS sequence"/>
</dbReference>
<evidence type="ECO:0000256" key="1">
    <source>
        <dbReference type="SAM" id="MobiDB-lite"/>
    </source>
</evidence>
<reference evidence="2" key="2">
    <citation type="submission" date="2020-09" db="EMBL/GenBank/DDBJ databases">
        <authorList>
            <person name="Sun Q."/>
            <person name="Ohkuma M."/>
        </authorList>
    </citation>
    <scope>NUCLEOTIDE SEQUENCE</scope>
    <source>
        <strain evidence="2">JCM 3086</strain>
    </source>
</reference>
<dbReference type="EMBL" id="BMQA01000001">
    <property type="protein sequence ID" value="GGI97844.1"/>
    <property type="molecule type" value="Genomic_DNA"/>
</dbReference>
<feature type="compositionally biased region" description="Basic and acidic residues" evidence="1">
    <location>
        <begin position="711"/>
        <end position="723"/>
    </location>
</feature>
<proteinExistence type="predicted"/>
<accession>A0A917NG23</accession>
<dbReference type="SUPFAM" id="SSF48452">
    <property type="entry name" value="TPR-like"/>
    <property type="match status" value="1"/>
</dbReference>
<evidence type="ECO:0008006" key="4">
    <source>
        <dbReference type="Google" id="ProtNLM"/>
    </source>
</evidence>